<protein>
    <recommendedName>
        <fullName evidence="3">Rubredoxin-like domain-containing protein</fullName>
    </recommendedName>
</protein>
<dbReference type="EMBL" id="CP155571">
    <property type="protein sequence ID" value="XFO71362.1"/>
    <property type="molecule type" value="Genomic_DNA"/>
</dbReference>
<proteinExistence type="predicted"/>
<dbReference type="SUPFAM" id="SSF57802">
    <property type="entry name" value="Rubredoxin-like"/>
    <property type="match status" value="1"/>
</dbReference>
<evidence type="ECO:0000313" key="2">
    <source>
        <dbReference type="Proteomes" id="UP000216052"/>
    </source>
</evidence>
<dbReference type="RefSeq" id="WP_169716922.1">
    <property type="nucleotide sequence ID" value="NZ_CP155571.1"/>
</dbReference>
<dbReference type="Gene3D" id="2.20.28.10">
    <property type="match status" value="1"/>
</dbReference>
<sequence length="49" mass="5243">MADTLYKCEDCGYIHEVEGGKKPDVCEKCGSSKIISIGQETGQFGCVGK</sequence>
<keyword evidence="2" id="KW-1185">Reference proteome</keyword>
<evidence type="ECO:0008006" key="3">
    <source>
        <dbReference type="Google" id="ProtNLM"/>
    </source>
</evidence>
<gene>
    <name evidence="1" type="ORF">SPACI_013770</name>
</gene>
<evidence type="ECO:0000313" key="1">
    <source>
        <dbReference type="EMBL" id="XFO71362.1"/>
    </source>
</evidence>
<dbReference type="Proteomes" id="UP000216052">
    <property type="component" value="Chromosome"/>
</dbReference>
<accession>A0ABZ3IZ67</accession>
<reference evidence="1" key="1">
    <citation type="submission" date="2024-05" db="EMBL/GenBank/DDBJ databases">
        <title>Isolation and characterization of Sporomusa carbonis sp. nov., a carboxydotrophic hydrogenogen in the genus of Sporomusa isolated from a charcoal burning pile.</title>
        <authorList>
            <person name="Boeer T."/>
            <person name="Rosenbaum F."/>
            <person name="Eysell L."/>
            <person name="Mueller V."/>
            <person name="Daniel R."/>
            <person name="Poehlein A."/>
        </authorList>
    </citation>
    <scope>NUCLEOTIDE SEQUENCE [LARGE SCALE GENOMIC DNA]</scope>
    <source>
        <strain evidence="1">DSM 3132</strain>
    </source>
</reference>
<organism evidence="1 2">
    <name type="scientific">Sporomusa acidovorans (strain ATCC 49682 / DSM 3132 / Mol)</name>
    <dbReference type="NCBI Taxonomy" id="1123286"/>
    <lineage>
        <taxon>Bacteria</taxon>
        <taxon>Bacillati</taxon>
        <taxon>Bacillota</taxon>
        <taxon>Negativicutes</taxon>
        <taxon>Selenomonadales</taxon>
        <taxon>Sporomusaceae</taxon>
        <taxon>Sporomusa</taxon>
    </lineage>
</organism>
<name>A0ABZ3IZ67_SPOA4</name>